<feature type="transmembrane region" description="Helical" evidence="5">
    <location>
        <begin position="286"/>
        <end position="308"/>
    </location>
</feature>
<keyword evidence="2 5" id="KW-0812">Transmembrane</keyword>
<feature type="transmembrane region" description="Helical" evidence="5">
    <location>
        <begin position="232"/>
        <end position="255"/>
    </location>
</feature>
<feature type="transmembrane region" description="Helical" evidence="5">
    <location>
        <begin position="12"/>
        <end position="34"/>
    </location>
</feature>
<keyword evidence="3 5" id="KW-1133">Transmembrane helix</keyword>
<feature type="transmembrane region" description="Helical" evidence="5">
    <location>
        <begin position="192"/>
        <end position="211"/>
    </location>
</feature>
<dbReference type="EMBL" id="MLCF01000027">
    <property type="protein sequence ID" value="OIV38188.1"/>
    <property type="molecule type" value="Genomic_DNA"/>
</dbReference>
<feature type="transmembrane region" description="Helical" evidence="5">
    <location>
        <begin position="320"/>
        <end position="348"/>
    </location>
</feature>
<evidence type="ECO:0000256" key="4">
    <source>
        <dbReference type="ARBA" id="ARBA00023136"/>
    </source>
</evidence>
<dbReference type="RefSeq" id="WP_071655825.1">
    <property type="nucleotide sequence ID" value="NZ_MLCF01000027.1"/>
</dbReference>
<organism evidence="7 8">
    <name type="scientific">Mangrovactinospora gilvigrisea</name>
    <dbReference type="NCBI Taxonomy" id="1428644"/>
    <lineage>
        <taxon>Bacteria</taxon>
        <taxon>Bacillati</taxon>
        <taxon>Actinomycetota</taxon>
        <taxon>Actinomycetes</taxon>
        <taxon>Kitasatosporales</taxon>
        <taxon>Streptomycetaceae</taxon>
        <taxon>Mangrovactinospora</taxon>
    </lineage>
</organism>
<sequence length="389" mass="42197">MRRLVDRFTGTVLAPYQAAVVRIGFGGLFALFLVREWPNRLALYGDRSPWGLDLVRRQATLDHLFTLLVWSGSRFWFELVYTAAVAAAVLLALGWHTRAVSVLFLVGVLSVQNRSLYTGDGGDNVVHLMAIYLVFARCGRVWSLDARRRRAALRRDPETADAPGGTAVGLWAGCGLALAAAQLSGFGARTPGAWAVVLWALWAVHGAWGILNRSARGRGSEARAVCDGIATMAHNCAMGVIAAQVCLVYATAGWYKIQGDKWQDGTAVYYVLHLDYFRPWPALDSLLAGSSFALLAIAYGSVAMQVAFPFTVFQRRLKNVLLPLMIAEHLGIAVVLGLPFFSATMIVADALFLPTAWLRRLGAAFGRATARRRAPAPAARPAEALTLKG</sequence>
<evidence type="ECO:0000313" key="7">
    <source>
        <dbReference type="EMBL" id="OIV38188.1"/>
    </source>
</evidence>
<feature type="transmembrane region" description="Helical" evidence="5">
    <location>
        <begin position="75"/>
        <end position="93"/>
    </location>
</feature>
<comment type="caution">
    <text evidence="7">The sequence shown here is derived from an EMBL/GenBank/DDBJ whole genome shotgun (WGS) entry which is preliminary data.</text>
</comment>
<comment type="subcellular location">
    <subcellularLocation>
        <location evidence="1">Endomembrane system</location>
        <topology evidence="1">Multi-pass membrane protein</topology>
    </subcellularLocation>
</comment>
<proteinExistence type="predicted"/>
<name>A0A1J7C9I7_9ACTN</name>
<dbReference type="SMART" id="SM00752">
    <property type="entry name" value="HTTM"/>
    <property type="match status" value="1"/>
</dbReference>
<keyword evidence="8" id="KW-1185">Reference proteome</keyword>
<evidence type="ECO:0000259" key="6">
    <source>
        <dbReference type="SMART" id="SM00752"/>
    </source>
</evidence>
<dbReference type="AlphaFoldDB" id="A0A1J7C9I7"/>
<reference evidence="7 8" key="1">
    <citation type="submission" date="2016-10" db="EMBL/GenBank/DDBJ databases">
        <title>Genome sequence of Streptomyces gilvigriseus MUSC 26.</title>
        <authorList>
            <person name="Lee L.-H."/>
            <person name="Ser H.-L."/>
        </authorList>
    </citation>
    <scope>NUCLEOTIDE SEQUENCE [LARGE SCALE GENOMIC DNA]</scope>
    <source>
        <strain evidence="7 8">MUSC 26</strain>
    </source>
</reference>
<dbReference type="STRING" id="1428644.BIV57_07010"/>
<accession>A0A1J7C9I7</accession>
<dbReference type="InterPro" id="IPR011020">
    <property type="entry name" value="HTTM-like"/>
</dbReference>
<evidence type="ECO:0000256" key="2">
    <source>
        <dbReference type="ARBA" id="ARBA00022692"/>
    </source>
</evidence>
<dbReference type="InterPro" id="IPR052964">
    <property type="entry name" value="Sporulation_signal_mat"/>
</dbReference>
<feature type="transmembrane region" description="Helical" evidence="5">
    <location>
        <begin position="100"/>
        <end position="119"/>
    </location>
</feature>
<dbReference type="Proteomes" id="UP000243342">
    <property type="component" value="Unassembled WGS sequence"/>
</dbReference>
<keyword evidence="4 5" id="KW-0472">Membrane</keyword>
<protein>
    <recommendedName>
        <fullName evidence="6">HTTM-like domain-containing protein</fullName>
    </recommendedName>
</protein>
<evidence type="ECO:0000313" key="8">
    <source>
        <dbReference type="Proteomes" id="UP000243342"/>
    </source>
</evidence>
<evidence type="ECO:0000256" key="5">
    <source>
        <dbReference type="SAM" id="Phobius"/>
    </source>
</evidence>
<dbReference type="GO" id="GO:0012505">
    <property type="term" value="C:endomembrane system"/>
    <property type="evidence" value="ECO:0007669"/>
    <property type="project" value="UniProtKB-SubCell"/>
</dbReference>
<feature type="transmembrane region" description="Helical" evidence="5">
    <location>
        <begin position="164"/>
        <end position="186"/>
    </location>
</feature>
<gene>
    <name evidence="7" type="ORF">BIV57_07010</name>
</gene>
<dbReference type="PANTHER" id="PTHR39535:SF2">
    <property type="entry name" value="HTTM DOMAIN-CONTAINING PROTEIN"/>
    <property type="match status" value="1"/>
</dbReference>
<evidence type="ECO:0000256" key="3">
    <source>
        <dbReference type="ARBA" id="ARBA00022989"/>
    </source>
</evidence>
<evidence type="ECO:0000256" key="1">
    <source>
        <dbReference type="ARBA" id="ARBA00004127"/>
    </source>
</evidence>
<feature type="transmembrane region" description="Helical" evidence="5">
    <location>
        <begin position="125"/>
        <end position="143"/>
    </location>
</feature>
<dbReference type="PANTHER" id="PTHR39535">
    <property type="entry name" value="SPORULATION-DELAYING PROTEIN SDPB"/>
    <property type="match status" value="1"/>
</dbReference>
<feature type="domain" description="HTTM-like" evidence="6">
    <location>
        <begin position="10"/>
        <end position="357"/>
    </location>
</feature>